<feature type="transmembrane region" description="Helical" evidence="1">
    <location>
        <begin position="466"/>
        <end position="485"/>
    </location>
</feature>
<comment type="caution">
    <text evidence="2">The sequence shown here is derived from an EMBL/GenBank/DDBJ whole genome shotgun (WGS) entry which is preliminary data.</text>
</comment>
<protein>
    <submittedName>
        <fullName evidence="2">Uncharacterized protein</fullName>
    </submittedName>
</protein>
<keyword evidence="1" id="KW-1133">Transmembrane helix</keyword>
<accession>A0A812U948</accession>
<organism evidence="2 3">
    <name type="scientific">Symbiodinium natans</name>
    <dbReference type="NCBI Taxonomy" id="878477"/>
    <lineage>
        <taxon>Eukaryota</taxon>
        <taxon>Sar</taxon>
        <taxon>Alveolata</taxon>
        <taxon>Dinophyceae</taxon>
        <taxon>Suessiales</taxon>
        <taxon>Symbiodiniaceae</taxon>
        <taxon>Symbiodinium</taxon>
    </lineage>
</organism>
<evidence type="ECO:0000313" key="3">
    <source>
        <dbReference type="Proteomes" id="UP000604046"/>
    </source>
</evidence>
<dbReference type="OrthoDB" id="412602at2759"/>
<keyword evidence="1" id="KW-0472">Membrane</keyword>
<feature type="transmembrane region" description="Helical" evidence="1">
    <location>
        <begin position="497"/>
        <end position="525"/>
    </location>
</feature>
<sequence>MARSRSLSRYTTPEALGLHETVAPDRWCVTRSDLLHLRQEVWRAIQCGEIRPLDDSDPFEPSDDQYGPNIHTVNAQYIMPVTDAVGKVSWALMLHPAGLDCDLFISHAWQEGVFEFLSKVLHSWPAGSRHVWCCMLANPQNLDIGTYLQSPSRSPFARALQACTCVLVVPNRHCSIYTRLWCGYEAYRAHEEEKTIFVARASNNKQLLLAIFWGSMSGLLGMISGFCSRHIKLQPIPLYVVVAAACISANINHDGCRKLLNRIGASAVGIIFMDWRTVEFDPDDDGVAVVPPFIAFVEQRLLLVAGLTFFLLLEVDRVNGVAKMQEAKHLSCGFTGSIVQATCSKQADAERIFAEIGQKTADVDYAIHVLLTAGMSSPRLREIARRGVDIRGAGHAEIALPFVALVPLTCVALWSIYCCFVYLRHNVVLGSVPLVLIHSATVAARLGLLLLLWQRPRDERCFILKMMSKIVAVYLIVCCPIIGVWETQPRKVAQYRAWFAVPLAAYTSMLALACDWLALAVGLGLRVWGLGYKPH</sequence>
<name>A0A812U948_9DINO</name>
<proteinExistence type="predicted"/>
<dbReference type="EMBL" id="CAJNDS010002656">
    <property type="protein sequence ID" value="CAE7557594.1"/>
    <property type="molecule type" value="Genomic_DNA"/>
</dbReference>
<feature type="transmembrane region" description="Helical" evidence="1">
    <location>
        <begin position="207"/>
        <end position="224"/>
    </location>
</feature>
<evidence type="ECO:0000256" key="1">
    <source>
        <dbReference type="SAM" id="Phobius"/>
    </source>
</evidence>
<feature type="transmembrane region" description="Helical" evidence="1">
    <location>
        <begin position="236"/>
        <end position="252"/>
    </location>
</feature>
<dbReference type="Proteomes" id="UP000604046">
    <property type="component" value="Unassembled WGS sequence"/>
</dbReference>
<keyword evidence="1" id="KW-0812">Transmembrane</keyword>
<feature type="transmembrane region" description="Helical" evidence="1">
    <location>
        <begin position="435"/>
        <end position="454"/>
    </location>
</feature>
<gene>
    <name evidence="2" type="ORF">SNAT2548_LOCUS31375</name>
</gene>
<keyword evidence="3" id="KW-1185">Reference proteome</keyword>
<reference evidence="2" key="1">
    <citation type="submission" date="2021-02" db="EMBL/GenBank/DDBJ databases">
        <authorList>
            <person name="Dougan E. K."/>
            <person name="Rhodes N."/>
            <person name="Thang M."/>
            <person name="Chan C."/>
        </authorList>
    </citation>
    <scope>NUCLEOTIDE SEQUENCE</scope>
</reference>
<dbReference type="AlphaFoldDB" id="A0A812U948"/>
<feature type="transmembrane region" description="Helical" evidence="1">
    <location>
        <begin position="290"/>
        <end position="313"/>
    </location>
</feature>
<evidence type="ECO:0000313" key="2">
    <source>
        <dbReference type="EMBL" id="CAE7557594.1"/>
    </source>
</evidence>
<feature type="transmembrane region" description="Helical" evidence="1">
    <location>
        <begin position="398"/>
        <end position="423"/>
    </location>
</feature>
<feature type="transmembrane region" description="Helical" evidence="1">
    <location>
        <begin position="259"/>
        <end position="278"/>
    </location>
</feature>